<dbReference type="Proteomes" id="UP000298663">
    <property type="component" value="Chromosome X"/>
</dbReference>
<dbReference type="EMBL" id="CM016762">
    <property type="protein sequence ID" value="TMS32897.1"/>
    <property type="molecule type" value="Genomic_DNA"/>
</dbReference>
<gene>
    <name evidence="2" type="ORF">L596_000691</name>
</gene>
<feature type="region of interest" description="Disordered" evidence="1">
    <location>
        <begin position="1"/>
        <end position="33"/>
    </location>
</feature>
<protein>
    <submittedName>
        <fullName evidence="2">Uncharacterized protein</fullName>
    </submittedName>
</protein>
<evidence type="ECO:0000313" key="3">
    <source>
        <dbReference type="Proteomes" id="UP000298663"/>
    </source>
</evidence>
<sequence>MSSDGFNPFEELNKERETPLATEAQREIVPEELSGAERIETRVTEFWRDFENRQRTNLNNSSSGSSPQAQLVQSNLVPRAQMNTLNGGVFDELSSARTSPMQPTTQHSNALVQSQLNATYSQMAVIPLTSNTMAALTRRIGPSRPNGIAKKVKDLKNSANVKGSLKASFGQEAVLSLIERARRQPFMTEMILQRRPGSWTLGLFRGHPGWREIVMGLREEFQAFRPRVVQEEAVFTAWKNIVSRYKRIDCPLSYAGRIPELDVAFEVANGKPTRPIPGNLDQLYLEAPDDPIVLARYQFLLRRLEELKNKTM</sequence>
<accession>A0A4U8ULA4</accession>
<reference evidence="2 3" key="2">
    <citation type="journal article" date="2019" name="G3 (Bethesda)">
        <title>Hybrid Assembly of the Genome of the Entomopathogenic Nematode Steinernema carpocapsae Identifies the X-Chromosome.</title>
        <authorList>
            <person name="Serra L."/>
            <person name="Macchietto M."/>
            <person name="Macias-Munoz A."/>
            <person name="McGill C.J."/>
            <person name="Rodriguez I.M."/>
            <person name="Rodriguez B."/>
            <person name="Murad R."/>
            <person name="Mortazavi A."/>
        </authorList>
    </citation>
    <scope>NUCLEOTIDE SEQUENCE [LARGE SCALE GENOMIC DNA]</scope>
    <source>
        <strain evidence="2 3">ALL</strain>
    </source>
</reference>
<organism evidence="2 3">
    <name type="scientific">Steinernema carpocapsae</name>
    <name type="common">Entomopathogenic nematode</name>
    <dbReference type="NCBI Taxonomy" id="34508"/>
    <lineage>
        <taxon>Eukaryota</taxon>
        <taxon>Metazoa</taxon>
        <taxon>Ecdysozoa</taxon>
        <taxon>Nematoda</taxon>
        <taxon>Chromadorea</taxon>
        <taxon>Rhabditida</taxon>
        <taxon>Tylenchina</taxon>
        <taxon>Panagrolaimomorpha</taxon>
        <taxon>Strongyloidoidea</taxon>
        <taxon>Steinernematidae</taxon>
        <taxon>Steinernema</taxon>
    </lineage>
</organism>
<evidence type="ECO:0000256" key="1">
    <source>
        <dbReference type="SAM" id="MobiDB-lite"/>
    </source>
</evidence>
<proteinExistence type="predicted"/>
<comment type="caution">
    <text evidence="2">The sequence shown here is derived from an EMBL/GenBank/DDBJ whole genome shotgun (WGS) entry which is preliminary data.</text>
</comment>
<reference evidence="2 3" key="1">
    <citation type="journal article" date="2015" name="Genome Biol.">
        <title>Comparative genomics of Steinernema reveals deeply conserved gene regulatory networks.</title>
        <authorList>
            <person name="Dillman A.R."/>
            <person name="Macchietto M."/>
            <person name="Porter C.F."/>
            <person name="Rogers A."/>
            <person name="Williams B."/>
            <person name="Antoshechkin I."/>
            <person name="Lee M.M."/>
            <person name="Goodwin Z."/>
            <person name="Lu X."/>
            <person name="Lewis E.E."/>
            <person name="Goodrich-Blair H."/>
            <person name="Stock S.P."/>
            <person name="Adams B.J."/>
            <person name="Sternberg P.W."/>
            <person name="Mortazavi A."/>
        </authorList>
    </citation>
    <scope>NUCLEOTIDE SEQUENCE [LARGE SCALE GENOMIC DNA]</scope>
    <source>
        <strain evidence="2 3">ALL</strain>
    </source>
</reference>
<feature type="compositionally biased region" description="Basic and acidic residues" evidence="1">
    <location>
        <begin position="11"/>
        <end position="33"/>
    </location>
</feature>
<name>A0A4U8ULA4_STECR</name>
<dbReference type="AlphaFoldDB" id="A0A4U8ULA4"/>
<keyword evidence="3" id="KW-1185">Reference proteome</keyword>
<dbReference type="EMBL" id="AZBU02000001">
    <property type="protein sequence ID" value="TMS32897.1"/>
    <property type="molecule type" value="Genomic_DNA"/>
</dbReference>
<evidence type="ECO:0000313" key="2">
    <source>
        <dbReference type="EMBL" id="TMS32897.1"/>
    </source>
</evidence>